<evidence type="ECO:0000256" key="2">
    <source>
        <dbReference type="PROSITE-ProRule" id="PRU00284"/>
    </source>
</evidence>
<dbReference type="PANTHER" id="PTHR32089">
    <property type="entry name" value="METHYL-ACCEPTING CHEMOTAXIS PROTEIN MCPB"/>
    <property type="match status" value="1"/>
</dbReference>
<dbReference type="PROSITE" id="PS50111">
    <property type="entry name" value="CHEMOTAXIS_TRANSDUC_2"/>
    <property type="match status" value="1"/>
</dbReference>
<proteinExistence type="predicted"/>
<dbReference type="Gene3D" id="1.10.490.10">
    <property type="entry name" value="Globins"/>
    <property type="match status" value="1"/>
</dbReference>
<dbReference type="CDD" id="cd01068">
    <property type="entry name" value="globin_sensor"/>
    <property type="match status" value="1"/>
</dbReference>
<evidence type="ECO:0000313" key="5">
    <source>
        <dbReference type="EMBL" id="MFC0525384.1"/>
    </source>
</evidence>
<keyword evidence="6" id="KW-1185">Reference proteome</keyword>
<dbReference type="SUPFAM" id="SSF58104">
    <property type="entry name" value="Methyl-accepting chemotaxis protein (MCP) signaling domain"/>
    <property type="match status" value="1"/>
</dbReference>
<feature type="domain" description="Methyl-accepting transducer" evidence="4">
    <location>
        <begin position="179"/>
        <end position="413"/>
    </location>
</feature>
<feature type="region of interest" description="Disordered" evidence="3">
    <location>
        <begin position="221"/>
        <end position="240"/>
    </location>
</feature>
<dbReference type="InterPro" id="IPR009050">
    <property type="entry name" value="Globin-like_sf"/>
</dbReference>
<dbReference type="SMART" id="SM00283">
    <property type="entry name" value="MA"/>
    <property type="match status" value="1"/>
</dbReference>
<dbReference type="InterPro" id="IPR004089">
    <property type="entry name" value="MCPsignal_dom"/>
</dbReference>
<protein>
    <submittedName>
        <fullName evidence="5">Protoglobin domain-containing protein</fullName>
    </submittedName>
</protein>
<gene>
    <name evidence="5" type="ORF">ACFFGV_17510</name>
</gene>
<dbReference type="InterPro" id="IPR039379">
    <property type="entry name" value="Protoglobin_sensor_dom"/>
</dbReference>
<evidence type="ECO:0000256" key="1">
    <source>
        <dbReference type="ARBA" id="ARBA00023224"/>
    </source>
</evidence>
<dbReference type="Pfam" id="PF00015">
    <property type="entry name" value="MCPsignal"/>
    <property type="match status" value="1"/>
</dbReference>
<accession>A0ABV6LSJ0</accession>
<dbReference type="InterPro" id="IPR044398">
    <property type="entry name" value="Globin-sensor_dom"/>
</dbReference>
<dbReference type="PANTHER" id="PTHR32089:SF118">
    <property type="entry name" value="HEME-BASED AEROTACTIC TRANSDUCER HEMAT"/>
    <property type="match status" value="1"/>
</dbReference>
<dbReference type="SUPFAM" id="SSF46458">
    <property type="entry name" value="Globin-like"/>
    <property type="match status" value="1"/>
</dbReference>
<dbReference type="Pfam" id="PF11563">
    <property type="entry name" value="Protoglobin"/>
    <property type="match status" value="1"/>
</dbReference>
<evidence type="ECO:0000256" key="3">
    <source>
        <dbReference type="SAM" id="MobiDB-lite"/>
    </source>
</evidence>
<organism evidence="5 6">
    <name type="scientific">Pontibacillus salicampi</name>
    <dbReference type="NCBI Taxonomy" id="1449801"/>
    <lineage>
        <taxon>Bacteria</taxon>
        <taxon>Bacillati</taxon>
        <taxon>Bacillota</taxon>
        <taxon>Bacilli</taxon>
        <taxon>Bacillales</taxon>
        <taxon>Bacillaceae</taxon>
        <taxon>Pontibacillus</taxon>
    </lineage>
</organism>
<evidence type="ECO:0000259" key="4">
    <source>
        <dbReference type="PROSITE" id="PS50111"/>
    </source>
</evidence>
<name>A0ABV6LSJ0_9BACI</name>
<dbReference type="EMBL" id="JBHLTP010000013">
    <property type="protein sequence ID" value="MFC0525384.1"/>
    <property type="molecule type" value="Genomic_DNA"/>
</dbReference>
<comment type="caution">
    <text evidence="5">The sequence shown here is derived from an EMBL/GenBank/DDBJ whole genome shotgun (WGS) entry which is preliminary data.</text>
</comment>
<sequence length="413" mass="46413">MDSSVVLEVPAALSKQVEVIGLTKDTLQVIQALHPIVGSHIEQITENFYASITAQPNLLHVIEQHSSVQKLKKTLRIHIEEMFSGKIDDAFIQKRYRIAYAHVKVGLETKWYIAAFQHLSNSLLSTFHQEIEHPEDIVKAMDAVSKLLNLEQQIVLEAYEKEHHRIRSEQKEHTMELQQQSSSISEELAAISEETNASLKNLVSQSNTVLDMAHTGIRLSKKTEETSQAGKTQLDKQNENMSKMEGTMKEISLNAAHLNDVSKRIHDVIDIVKNIAEQTNLLALNASIESARAGEYGKGFAVVANEIRKLSEQTKESTTTVSELIQEVSSQSAEVTNSIKTIGELVTFERESLHHTDSYFLKILEDMKETHSQNKSIEQEMKHLLDVIEGIEYASSEVASSAEKLNETTDQFN</sequence>
<evidence type="ECO:0000313" key="6">
    <source>
        <dbReference type="Proteomes" id="UP001589836"/>
    </source>
</evidence>
<dbReference type="InterPro" id="IPR012292">
    <property type="entry name" value="Globin/Proto"/>
</dbReference>
<dbReference type="Proteomes" id="UP001589836">
    <property type="component" value="Unassembled WGS sequence"/>
</dbReference>
<keyword evidence="1 2" id="KW-0807">Transducer</keyword>
<reference evidence="5 6" key="1">
    <citation type="submission" date="2024-09" db="EMBL/GenBank/DDBJ databases">
        <authorList>
            <person name="Sun Q."/>
            <person name="Mori K."/>
        </authorList>
    </citation>
    <scope>NUCLEOTIDE SEQUENCE [LARGE SCALE GENOMIC DNA]</scope>
    <source>
        <strain evidence="5 6">NCAIM B.02529</strain>
    </source>
</reference>
<dbReference type="Gene3D" id="1.10.287.950">
    <property type="entry name" value="Methyl-accepting chemotaxis protein"/>
    <property type="match status" value="1"/>
</dbReference>